<keyword evidence="10" id="KW-1185">Reference proteome</keyword>
<comment type="caution">
    <text evidence="9">The sequence shown here is derived from an EMBL/GenBank/DDBJ whole genome shotgun (WGS) entry which is preliminary data.</text>
</comment>
<feature type="transmembrane region" description="Helical" evidence="7">
    <location>
        <begin position="89"/>
        <end position="113"/>
    </location>
</feature>
<comment type="similarity">
    <text evidence="7">Belongs to the binding-protein-dependent transport system permease family.</text>
</comment>
<keyword evidence="6 7" id="KW-0472">Membrane</keyword>
<dbReference type="EMBL" id="VIWP01000001">
    <property type="protein sequence ID" value="TWF59241.1"/>
    <property type="molecule type" value="Genomic_DNA"/>
</dbReference>
<dbReference type="Gene3D" id="1.10.3720.10">
    <property type="entry name" value="MetI-like"/>
    <property type="match status" value="1"/>
</dbReference>
<dbReference type="OrthoDB" id="9815258at2"/>
<keyword evidence="5 7" id="KW-1133">Transmembrane helix</keyword>
<evidence type="ECO:0000259" key="8">
    <source>
        <dbReference type="PROSITE" id="PS50928"/>
    </source>
</evidence>
<evidence type="ECO:0000256" key="7">
    <source>
        <dbReference type="RuleBase" id="RU363032"/>
    </source>
</evidence>
<evidence type="ECO:0000313" key="9">
    <source>
        <dbReference type="EMBL" id="TWF59241.1"/>
    </source>
</evidence>
<dbReference type="PANTHER" id="PTHR47737:SF1">
    <property type="entry name" value="GLYCINE BETAINE_PROLINE BETAINE TRANSPORT SYSTEM PERMEASE PROTEIN PROW"/>
    <property type="match status" value="1"/>
</dbReference>
<sequence>MNFDIGDGVDTAVNYVLDNFSPVLDFIAAVIGFVTSTILDALAALPMPVGIAIFVLLSLWRVGFGFAVLTGLALWLVDHMGLWAAMMETLSLVIASTLMAMIIGLPLGIAMARKDSVATVVRPILDLMQTMPAFVYLIPAAMFFGLGAVPGAIATVIFSMPPVVRLTNLGIRQVHNEFIEAGNAFGCTGTQLLFKIQLPNALPSIMAGINQTIMLSLSMVVIASMIGAGGIGNTVLTGIQRLDVGTGFEGGLAVVILAVILDRITQSLGQKTTKRTALWATLFRKNEREELATANA</sequence>
<feature type="transmembrane region" description="Helical" evidence="7">
    <location>
        <begin position="23"/>
        <end position="45"/>
    </location>
</feature>
<proteinExistence type="inferred from homology"/>
<keyword evidence="2 7" id="KW-0813">Transport</keyword>
<keyword evidence="4 7" id="KW-0812">Transmembrane</keyword>
<dbReference type="GO" id="GO:0015871">
    <property type="term" value="P:choline transport"/>
    <property type="evidence" value="ECO:0007669"/>
    <property type="project" value="TreeGrafter"/>
</dbReference>
<dbReference type="GO" id="GO:0005275">
    <property type="term" value="F:amine transmembrane transporter activity"/>
    <property type="evidence" value="ECO:0007669"/>
    <property type="project" value="TreeGrafter"/>
</dbReference>
<dbReference type="GO" id="GO:0031460">
    <property type="term" value="P:glycine betaine transport"/>
    <property type="evidence" value="ECO:0007669"/>
    <property type="project" value="TreeGrafter"/>
</dbReference>
<dbReference type="SUPFAM" id="SSF161098">
    <property type="entry name" value="MetI-like"/>
    <property type="match status" value="1"/>
</dbReference>
<dbReference type="InterPro" id="IPR000515">
    <property type="entry name" value="MetI-like"/>
</dbReference>
<evidence type="ECO:0000256" key="6">
    <source>
        <dbReference type="ARBA" id="ARBA00023136"/>
    </source>
</evidence>
<evidence type="ECO:0000256" key="4">
    <source>
        <dbReference type="ARBA" id="ARBA00022692"/>
    </source>
</evidence>
<feature type="domain" description="ABC transmembrane type-1" evidence="8">
    <location>
        <begin position="86"/>
        <end position="265"/>
    </location>
</feature>
<protein>
    <submittedName>
        <fullName evidence="9">Glycine betaine/proline transport system permease protein</fullName>
    </submittedName>
</protein>
<dbReference type="InterPro" id="IPR035906">
    <property type="entry name" value="MetI-like_sf"/>
</dbReference>
<gene>
    <name evidence="9" type="ORF">FHW37_1011047</name>
</gene>
<dbReference type="CDD" id="cd06261">
    <property type="entry name" value="TM_PBP2"/>
    <property type="match status" value="1"/>
</dbReference>
<comment type="subcellular location">
    <subcellularLocation>
        <location evidence="1 7">Cell membrane</location>
        <topology evidence="1 7">Multi-pass membrane protein</topology>
    </subcellularLocation>
</comment>
<keyword evidence="3" id="KW-1003">Cell membrane</keyword>
<dbReference type="PANTHER" id="PTHR47737">
    <property type="entry name" value="GLYCINE BETAINE/PROLINE BETAINE TRANSPORT SYSTEM PERMEASE PROTEIN PROW"/>
    <property type="match status" value="1"/>
</dbReference>
<organism evidence="9 10">
    <name type="scientific">Neorhizobium alkalisoli</name>
    <dbReference type="NCBI Taxonomy" id="528178"/>
    <lineage>
        <taxon>Bacteria</taxon>
        <taxon>Pseudomonadati</taxon>
        <taxon>Pseudomonadota</taxon>
        <taxon>Alphaproteobacteria</taxon>
        <taxon>Hyphomicrobiales</taxon>
        <taxon>Rhizobiaceae</taxon>
        <taxon>Rhizobium/Agrobacterium group</taxon>
        <taxon>Neorhizobium</taxon>
    </lineage>
</organism>
<dbReference type="AlphaFoldDB" id="A0A561R9G1"/>
<feature type="transmembrane region" description="Helical" evidence="7">
    <location>
        <begin position="51"/>
        <end position="77"/>
    </location>
</feature>
<evidence type="ECO:0000256" key="3">
    <source>
        <dbReference type="ARBA" id="ARBA00022475"/>
    </source>
</evidence>
<evidence type="ECO:0000256" key="5">
    <source>
        <dbReference type="ARBA" id="ARBA00022989"/>
    </source>
</evidence>
<name>A0A561R9G1_9HYPH</name>
<dbReference type="RefSeq" id="WP_145633390.1">
    <property type="nucleotide sequence ID" value="NZ_VIWP01000001.1"/>
</dbReference>
<dbReference type="FunFam" id="1.10.3720.10:FF:000001">
    <property type="entry name" value="Glycine betaine ABC transporter, permease"/>
    <property type="match status" value="1"/>
</dbReference>
<evidence type="ECO:0000256" key="1">
    <source>
        <dbReference type="ARBA" id="ARBA00004651"/>
    </source>
</evidence>
<feature type="transmembrane region" description="Helical" evidence="7">
    <location>
        <begin position="133"/>
        <end position="158"/>
    </location>
</feature>
<evidence type="ECO:0000256" key="2">
    <source>
        <dbReference type="ARBA" id="ARBA00022448"/>
    </source>
</evidence>
<dbReference type="Proteomes" id="UP000320653">
    <property type="component" value="Unassembled WGS sequence"/>
</dbReference>
<dbReference type="GO" id="GO:0043190">
    <property type="term" value="C:ATP-binding cassette (ABC) transporter complex"/>
    <property type="evidence" value="ECO:0007669"/>
    <property type="project" value="TreeGrafter"/>
</dbReference>
<reference evidence="9 10" key="1">
    <citation type="submission" date="2019-06" db="EMBL/GenBank/DDBJ databases">
        <title>Sorghum-associated microbial communities from plants grown in Nebraska, USA.</title>
        <authorList>
            <person name="Schachtman D."/>
        </authorList>
    </citation>
    <scope>NUCLEOTIDE SEQUENCE [LARGE SCALE GENOMIC DNA]</scope>
    <source>
        <strain evidence="9 10">1225</strain>
    </source>
</reference>
<evidence type="ECO:0000313" key="10">
    <source>
        <dbReference type="Proteomes" id="UP000320653"/>
    </source>
</evidence>
<accession>A0A561R9G1</accession>
<dbReference type="Pfam" id="PF00528">
    <property type="entry name" value="BPD_transp_1"/>
    <property type="match status" value="1"/>
</dbReference>
<feature type="transmembrane region" description="Helical" evidence="7">
    <location>
        <begin position="213"/>
        <end position="232"/>
    </location>
</feature>
<dbReference type="PROSITE" id="PS50928">
    <property type="entry name" value="ABC_TM1"/>
    <property type="match status" value="1"/>
</dbReference>
<dbReference type="GO" id="GO:0015226">
    <property type="term" value="F:carnitine transmembrane transporter activity"/>
    <property type="evidence" value="ECO:0007669"/>
    <property type="project" value="TreeGrafter"/>
</dbReference>